<protein>
    <submittedName>
        <fullName evidence="1">Uncharacterized protein</fullName>
    </submittedName>
</protein>
<gene>
    <name evidence="1" type="ORF">LGH70_23095</name>
</gene>
<sequence length="45" mass="4694">MKTLYLLGEAPALLASGRSAQSLPAALPLPWPTTGRWPSDPTCAS</sequence>
<evidence type="ECO:0000313" key="1">
    <source>
        <dbReference type="EMBL" id="MCB2380499.1"/>
    </source>
</evidence>
<proteinExistence type="predicted"/>
<dbReference type="RefSeq" id="WP_226190570.1">
    <property type="nucleotide sequence ID" value="NZ_JAJADQ010000018.1"/>
</dbReference>
<name>A0ABS8ANE2_9BACT</name>
<comment type="caution">
    <text evidence="1">The sequence shown here is derived from an EMBL/GenBank/DDBJ whole genome shotgun (WGS) entry which is preliminary data.</text>
</comment>
<reference evidence="1" key="1">
    <citation type="submission" date="2021-10" db="EMBL/GenBank/DDBJ databases">
        <authorList>
            <person name="Dean J.D."/>
            <person name="Kim M.K."/>
            <person name="Newey C.N."/>
            <person name="Stoker T.S."/>
            <person name="Thompson D.W."/>
            <person name="Grose J.H."/>
        </authorList>
    </citation>
    <scope>NUCLEOTIDE SEQUENCE</scope>
    <source>
        <strain evidence="1">BT635</strain>
    </source>
</reference>
<keyword evidence="2" id="KW-1185">Reference proteome</keyword>
<accession>A0ABS8ANE2</accession>
<dbReference type="Proteomes" id="UP001165297">
    <property type="component" value="Unassembled WGS sequence"/>
</dbReference>
<evidence type="ECO:0000313" key="2">
    <source>
        <dbReference type="Proteomes" id="UP001165297"/>
    </source>
</evidence>
<dbReference type="EMBL" id="JAJADQ010000018">
    <property type="protein sequence ID" value="MCB2380499.1"/>
    <property type="molecule type" value="Genomic_DNA"/>
</dbReference>
<organism evidence="1 2">
    <name type="scientific">Hymenobacter nitidus</name>
    <dbReference type="NCBI Taxonomy" id="2880929"/>
    <lineage>
        <taxon>Bacteria</taxon>
        <taxon>Pseudomonadati</taxon>
        <taxon>Bacteroidota</taxon>
        <taxon>Cytophagia</taxon>
        <taxon>Cytophagales</taxon>
        <taxon>Hymenobacteraceae</taxon>
        <taxon>Hymenobacter</taxon>
    </lineage>
</organism>